<accession>Q8ER85</accession>
<dbReference type="eggNOG" id="COG2041">
    <property type="taxonomic scope" value="Bacteria"/>
</dbReference>
<dbReference type="OrthoDB" id="2404998at2"/>
<dbReference type="RefSeq" id="WP_011065832.1">
    <property type="nucleotide sequence ID" value="NC_004193.1"/>
</dbReference>
<dbReference type="Proteomes" id="UP000000822">
    <property type="component" value="Chromosome"/>
</dbReference>
<keyword evidence="2" id="KW-1185">Reference proteome</keyword>
<gene>
    <name evidence="1" type="ordered locus">OB1427</name>
</gene>
<reference evidence="1 2" key="2">
    <citation type="journal article" date="2002" name="Nucleic Acids Res.">
        <title>Genome sequence of Oceanobacillus iheyensis isolated from the Iheya Ridge and its unexpected adaptive capabilities to extreme environments.</title>
        <authorList>
            <person name="Takami H."/>
            <person name="Takaki Y."/>
            <person name="Uchiyama I."/>
        </authorList>
    </citation>
    <scope>NUCLEOTIDE SEQUENCE [LARGE SCALE GENOMIC DNA]</scope>
    <source>
        <strain evidence="2">DSM 14371 / CIP 107618 / JCM 11309 / KCTC 3954 / HTE831</strain>
    </source>
</reference>
<dbReference type="EMBL" id="BA000028">
    <property type="protein sequence ID" value="BAC13383.1"/>
    <property type="molecule type" value="Genomic_DNA"/>
</dbReference>
<evidence type="ECO:0000313" key="2">
    <source>
        <dbReference type="Proteomes" id="UP000000822"/>
    </source>
</evidence>
<organism evidence="1 2">
    <name type="scientific">Oceanobacillus iheyensis (strain DSM 14371 / CIP 107618 / JCM 11309 / KCTC 3954 / HTE831)</name>
    <dbReference type="NCBI Taxonomy" id="221109"/>
    <lineage>
        <taxon>Bacteria</taxon>
        <taxon>Bacillati</taxon>
        <taxon>Bacillota</taxon>
        <taxon>Bacilli</taxon>
        <taxon>Bacillales</taxon>
        <taxon>Bacillaceae</taxon>
        <taxon>Oceanobacillus</taxon>
    </lineage>
</organism>
<sequence length="149" mass="17170">MIVMIKGKVKYPITLDPTVWIFDDRKIKLEEAFELKEDKQEEYSGFQKPPVNRSISKMEGEEFLKNSYVMPLNDFIHNAEPTSEAKTAKLVSGSDGSYETIAYEDLINGYFLFSNNGKPLKEDGPVHFYYRDGSNQDNPVKYIKEIVID</sequence>
<dbReference type="PhylomeDB" id="Q8ER85"/>
<dbReference type="AlphaFoldDB" id="Q8ER85"/>
<dbReference type="KEGG" id="oih:OB1427"/>
<name>Q8ER85_OCEIH</name>
<protein>
    <submittedName>
        <fullName evidence="1">Hypothetical conserved protein</fullName>
    </submittedName>
</protein>
<reference evidence="1 2" key="1">
    <citation type="journal article" date="2001" name="FEMS Microbiol. Lett.">
        <title>Oceanobacillus iheyensis gen. nov., sp. nov., a deep-sea extremely halotolerant and alkaliphilic species isolated from a depth of 1050 m on the Iheya Ridge.</title>
        <authorList>
            <person name="Lu J."/>
            <person name="Nogi Y."/>
            <person name="Takami H."/>
        </authorList>
    </citation>
    <scope>NUCLEOTIDE SEQUENCE [LARGE SCALE GENOMIC DNA]</scope>
    <source>
        <strain evidence="2">DSM 14371 / CIP 107618 / JCM 11309 / KCTC 3954 / HTE831</strain>
    </source>
</reference>
<evidence type="ECO:0000313" key="1">
    <source>
        <dbReference type="EMBL" id="BAC13383.1"/>
    </source>
</evidence>
<dbReference type="STRING" id="221109.gene:10733667"/>
<dbReference type="HOGENOM" id="CLU_1648773_0_0_9"/>
<proteinExistence type="predicted"/>